<name>A0A1I2P657_9BACL</name>
<feature type="transmembrane region" description="Helical" evidence="1">
    <location>
        <begin position="67"/>
        <end position="89"/>
    </location>
</feature>
<dbReference type="RefSeq" id="WP_093670027.1">
    <property type="nucleotide sequence ID" value="NZ_FOOY01000004.1"/>
</dbReference>
<feature type="transmembrane region" description="Helical" evidence="1">
    <location>
        <begin position="110"/>
        <end position="130"/>
    </location>
</feature>
<organism evidence="2 3">
    <name type="scientific">Sporolactobacillus nakayamae</name>
    <dbReference type="NCBI Taxonomy" id="269670"/>
    <lineage>
        <taxon>Bacteria</taxon>
        <taxon>Bacillati</taxon>
        <taxon>Bacillota</taxon>
        <taxon>Bacilli</taxon>
        <taxon>Bacillales</taxon>
        <taxon>Sporolactobacillaceae</taxon>
        <taxon>Sporolactobacillus</taxon>
    </lineage>
</organism>
<keyword evidence="1" id="KW-0812">Transmembrane</keyword>
<protein>
    <submittedName>
        <fullName evidence="2">Uncharacterized protein</fullName>
    </submittedName>
</protein>
<dbReference type="Proteomes" id="UP000198752">
    <property type="component" value="Unassembled WGS sequence"/>
</dbReference>
<sequence length="176" mass="20078">MTKNDAQLEYKDTTFVGLLITDKFSSSKNWSIVWSLLMTAITTYFVYQQKHPDKLLESISHSLSNTLLGASAGIFGIVIAALTLVISLFHHNLLLSMLKEKILQKFLFPFWKAVLLWCISIVLSLYLMILEAIPLNFLINKIIIAELFIFLYATFYTVNLTGLVIRLALQRAMIKD</sequence>
<evidence type="ECO:0000313" key="2">
    <source>
        <dbReference type="EMBL" id="SFG09457.1"/>
    </source>
</evidence>
<keyword evidence="1" id="KW-0472">Membrane</keyword>
<feature type="transmembrane region" description="Helical" evidence="1">
    <location>
        <begin position="30"/>
        <end position="47"/>
    </location>
</feature>
<dbReference type="OrthoDB" id="2989649at2"/>
<evidence type="ECO:0000313" key="3">
    <source>
        <dbReference type="Proteomes" id="UP000198752"/>
    </source>
</evidence>
<dbReference type="STRING" id="269670.SAMN02982927_00650"/>
<feature type="transmembrane region" description="Helical" evidence="1">
    <location>
        <begin position="142"/>
        <end position="169"/>
    </location>
</feature>
<keyword evidence="3" id="KW-1185">Reference proteome</keyword>
<dbReference type="AlphaFoldDB" id="A0A1I2P657"/>
<reference evidence="3" key="1">
    <citation type="submission" date="2016-10" db="EMBL/GenBank/DDBJ databases">
        <authorList>
            <person name="Varghese N."/>
            <person name="Submissions S."/>
        </authorList>
    </citation>
    <scope>NUCLEOTIDE SEQUENCE [LARGE SCALE GENOMIC DNA]</scope>
    <source>
        <strain evidence="3">ATCC 700379</strain>
    </source>
</reference>
<accession>A0A1I2P657</accession>
<dbReference type="EMBL" id="FOOY01000004">
    <property type="protein sequence ID" value="SFG09457.1"/>
    <property type="molecule type" value="Genomic_DNA"/>
</dbReference>
<gene>
    <name evidence="2" type="ORF">SAMN02982927_00650</name>
</gene>
<evidence type="ECO:0000256" key="1">
    <source>
        <dbReference type="SAM" id="Phobius"/>
    </source>
</evidence>
<keyword evidence="1" id="KW-1133">Transmembrane helix</keyword>
<proteinExistence type="predicted"/>